<protein>
    <submittedName>
        <fullName evidence="1">Glycosyltransferase</fullName>
    </submittedName>
</protein>
<evidence type="ECO:0000313" key="2">
    <source>
        <dbReference type="Proteomes" id="UP000325641"/>
    </source>
</evidence>
<organism evidence="1 2">
    <name type="scientific">Bradyrhizobium betae</name>
    <dbReference type="NCBI Taxonomy" id="244734"/>
    <lineage>
        <taxon>Bacteria</taxon>
        <taxon>Pseudomonadati</taxon>
        <taxon>Pseudomonadota</taxon>
        <taxon>Alphaproteobacteria</taxon>
        <taxon>Hyphomicrobiales</taxon>
        <taxon>Nitrobacteraceae</taxon>
        <taxon>Bradyrhizobium</taxon>
    </lineage>
</organism>
<name>A0A5P6PEE0_9BRAD</name>
<keyword evidence="1" id="KW-0808">Transferase</keyword>
<evidence type="ECO:0000313" key="1">
    <source>
        <dbReference type="EMBL" id="QFI76712.1"/>
    </source>
</evidence>
<dbReference type="OrthoDB" id="9802525at2"/>
<accession>A0A5P6PEE0</accession>
<dbReference type="Gene3D" id="3.40.50.2000">
    <property type="entry name" value="Glycogen Phosphorylase B"/>
    <property type="match status" value="1"/>
</dbReference>
<dbReference type="EMBL" id="CP044543">
    <property type="protein sequence ID" value="QFI76712.1"/>
    <property type="molecule type" value="Genomic_DNA"/>
</dbReference>
<dbReference type="Proteomes" id="UP000325641">
    <property type="component" value="Chromosome"/>
</dbReference>
<dbReference type="SUPFAM" id="SSF53756">
    <property type="entry name" value="UDP-Glycosyltransferase/glycogen phosphorylase"/>
    <property type="match status" value="1"/>
</dbReference>
<dbReference type="KEGG" id="bbet:F8237_32510"/>
<sequence>MTSPPARKGPAGPRIVIPAFASFGVSGHSFNELLHFRNESSDIGLTPRILVLCTTDERLAADIGADRVLKPLPAFEVSVENFVQSTVTFADTARLFAPFRSWLDAEGLDSSDIIYFPRGHPVLISGIGRWLAEQPAGKRPAVFFRIIGDELTDLDTGRFKPRAAFYRLASADLDNASARERVFFLVNSKAKARSVSRVLRRRPFMMQHHFGRPPDVTTAPEAADSTVYVHVNGRSGRCLTDLGETIRRVHARAPATRFLIKPAGDIAQSIATLDLGSDPLVELLPLQMSTSEYFGYLARSTLVVLAYEAQPYRFLTSGVFTEAASLGKPVIVPEGTWMADKIAEGYGVGLSFAERATQTLADVILEGLGHSHQLGTAARELAPRLAEETGLRRFVETMVSLAKTAPDMEPGYGIGEEIDFGDALDSRGFMGNGWSDTEPWGTWSVGGRAELSVKLAAKPDRQLFLNAFAFAHLPRQDHEGVSVRVYCGDEPIAEWTFTPAEVRGGEPRWVSALLPAPEQLGDVLHFVFEIDGASSPYAEGLSHDRRDLGLGLCRLSMTEQASVSTEPAVEREPPPAPRKARLLARLVDRIKS</sequence>
<dbReference type="GO" id="GO:0016740">
    <property type="term" value="F:transferase activity"/>
    <property type="evidence" value="ECO:0007669"/>
    <property type="project" value="UniProtKB-KW"/>
</dbReference>
<dbReference type="RefSeq" id="WP_151650160.1">
    <property type="nucleotide sequence ID" value="NZ_CP044543.1"/>
</dbReference>
<gene>
    <name evidence="1" type="ORF">F8237_32510</name>
</gene>
<reference evidence="2" key="1">
    <citation type="submission" date="2019-10" db="EMBL/GenBank/DDBJ databases">
        <title>Complete Genome Sequence of Bradyrhizobium betae type strain PL7HG1T.</title>
        <authorList>
            <person name="Bromfield E.S.P."/>
            <person name="Cloutier S."/>
        </authorList>
    </citation>
    <scope>NUCLEOTIDE SEQUENCE [LARGE SCALE GENOMIC DNA]</scope>
    <source>
        <strain evidence="2">PL7HG1</strain>
    </source>
</reference>
<proteinExistence type="predicted"/>
<dbReference type="AlphaFoldDB" id="A0A5P6PEE0"/>